<dbReference type="Proteomes" id="UP000199207">
    <property type="component" value="Unassembled WGS sequence"/>
</dbReference>
<evidence type="ECO:0000313" key="3">
    <source>
        <dbReference type="Proteomes" id="UP000199207"/>
    </source>
</evidence>
<dbReference type="EMBL" id="FOLM01000010">
    <property type="protein sequence ID" value="SFD12358.1"/>
    <property type="molecule type" value="Genomic_DNA"/>
</dbReference>
<sequence length="101" mass="11098">MTEAGEGRIAQELGRVHDVLDVLREAVGEVKTLCAVLVSRSDRTERDVRDLRREMEEETGAIRQEMEELKRGQWIRVGWAAGAGTVFGGVGTYVVQAVLGA</sequence>
<reference evidence="2 3" key="1">
    <citation type="submission" date="2016-10" db="EMBL/GenBank/DDBJ databases">
        <authorList>
            <person name="de Groot N.N."/>
        </authorList>
    </citation>
    <scope>NUCLEOTIDE SEQUENCE [LARGE SCALE GENOMIC DNA]</scope>
    <source>
        <strain evidence="2 3">CGMCC 4.5739</strain>
    </source>
</reference>
<dbReference type="OrthoDB" id="4310037at2"/>
<dbReference type="RefSeq" id="WP_093839858.1">
    <property type="nucleotide sequence ID" value="NZ_FOLM01000010.1"/>
</dbReference>
<name>A0A1I1PXM5_9ACTN</name>
<keyword evidence="3" id="KW-1185">Reference proteome</keyword>
<gene>
    <name evidence="2" type="ORF">SAMN05421773_1106</name>
</gene>
<accession>A0A1I1PXM5</accession>
<dbReference type="AlphaFoldDB" id="A0A1I1PXM5"/>
<evidence type="ECO:0000256" key="1">
    <source>
        <dbReference type="SAM" id="Coils"/>
    </source>
</evidence>
<feature type="coiled-coil region" evidence="1">
    <location>
        <begin position="41"/>
        <end position="72"/>
    </location>
</feature>
<evidence type="ECO:0000313" key="2">
    <source>
        <dbReference type="EMBL" id="SFD12358.1"/>
    </source>
</evidence>
<protein>
    <recommendedName>
        <fullName evidence="4">Haemolysin XhlA</fullName>
    </recommendedName>
</protein>
<organism evidence="2 3">
    <name type="scientific">Streptomyces aidingensis</name>
    <dbReference type="NCBI Taxonomy" id="910347"/>
    <lineage>
        <taxon>Bacteria</taxon>
        <taxon>Bacillati</taxon>
        <taxon>Actinomycetota</taxon>
        <taxon>Actinomycetes</taxon>
        <taxon>Kitasatosporales</taxon>
        <taxon>Streptomycetaceae</taxon>
        <taxon>Streptomyces</taxon>
    </lineage>
</organism>
<evidence type="ECO:0008006" key="4">
    <source>
        <dbReference type="Google" id="ProtNLM"/>
    </source>
</evidence>
<proteinExistence type="predicted"/>
<keyword evidence="1" id="KW-0175">Coiled coil</keyword>